<dbReference type="AlphaFoldDB" id="A0A0F9UAA0"/>
<feature type="compositionally biased region" description="Basic and acidic residues" evidence="1">
    <location>
        <begin position="13"/>
        <end position="25"/>
    </location>
</feature>
<sequence>MPEVSKTYRAGKMKSERNYGHGRDRPIQSWEVSELVGRFYLEMNLSKKLTAVEMSLNDISQETSTGSSSGL</sequence>
<protein>
    <submittedName>
        <fullName evidence="2">Uncharacterized protein</fullName>
    </submittedName>
</protein>
<comment type="caution">
    <text evidence="2">The sequence shown here is derived from an EMBL/GenBank/DDBJ whole genome shotgun (WGS) entry which is preliminary data.</text>
</comment>
<evidence type="ECO:0000313" key="2">
    <source>
        <dbReference type="EMBL" id="KKN90120.1"/>
    </source>
</evidence>
<reference evidence="2" key="1">
    <citation type="journal article" date="2015" name="Nature">
        <title>Complex archaea that bridge the gap between prokaryotes and eukaryotes.</title>
        <authorList>
            <person name="Spang A."/>
            <person name="Saw J.H."/>
            <person name="Jorgensen S.L."/>
            <person name="Zaremba-Niedzwiedzka K."/>
            <person name="Martijn J."/>
            <person name="Lind A.E."/>
            <person name="van Eijk R."/>
            <person name="Schleper C."/>
            <person name="Guy L."/>
            <person name="Ettema T.J."/>
        </authorList>
    </citation>
    <scope>NUCLEOTIDE SEQUENCE</scope>
</reference>
<accession>A0A0F9UAA0</accession>
<organism evidence="2">
    <name type="scientific">marine sediment metagenome</name>
    <dbReference type="NCBI Taxonomy" id="412755"/>
    <lineage>
        <taxon>unclassified sequences</taxon>
        <taxon>metagenomes</taxon>
        <taxon>ecological metagenomes</taxon>
    </lineage>
</organism>
<feature type="region of interest" description="Disordered" evidence="1">
    <location>
        <begin position="1"/>
        <end position="25"/>
    </location>
</feature>
<name>A0A0F9UAA0_9ZZZZ</name>
<dbReference type="EMBL" id="LAZR01000113">
    <property type="protein sequence ID" value="KKN90120.1"/>
    <property type="molecule type" value="Genomic_DNA"/>
</dbReference>
<proteinExistence type="predicted"/>
<gene>
    <name evidence="2" type="ORF">LCGC14_0232360</name>
</gene>
<evidence type="ECO:0000256" key="1">
    <source>
        <dbReference type="SAM" id="MobiDB-lite"/>
    </source>
</evidence>